<organism evidence="1 2">
    <name type="scientific">Helianthus annuus</name>
    <name type="common">Common sunflower</name>
    <dbReference type="NCBI Taxonomy" id="4232"/>
    <lineage>
        <taxon>Eukaryota</taxon>
        <taxon>Viridiplantae</taxon>
        <taxon>Streptophyta</taxon>
        <taxon>Embryophyta</taxon>
        <taxon>Tracheophyta</taxon>
        <taxon>Spermatophyta</taxon>
        <taxon>Magnoliopsida</taxon>
        <taxon>eudicotyledons</taxon>
        <taxon>Gunneridae</taxon>
        <taxon>Pentapetalae</taxon>
        <taxon>asterids</taxon>
        <taxon>campanulids</taxon>
        <taxon>Asterales</taxon>
        <taxon>Asteraceae</taxon>
        <taxon>Asteroideae</taxon>
        <taxon>Heliantheae alliance</taxon>
        <taxon>Heliantheae</taxon>
        <taxon>Helianthus</taxon>
    </lineage>
</organism>
<dbReference type="InParanoid" id="A0A251UMA4"/>
<sequence>MDLVVIVYQSTSQERFHEDIKEIRRIWIDVNRFSHLSKSLCYVFLSVEQNRSLGQVYKGLVQLCVWEQWRVTIFLHYFR</sequence>
<keyword evidence="2" id="KW-1185">Reference proteome</keyword>
<gene>
    <name evidence="1" type="ORF">HannXRQ_Chr05g0133821</name>
</gene>
<reference evidence="2" key="1">
    <citation type="journal article" date="2017" name="Nature">
        <title>The sunflower genome provides insights into oil metabolism, flowering and Asterid evolution.</title>
        <authorList>
            <person name="Badouin H."/>
            <person name="Gouzy J."/>
            <person name="Grassa C.J."/>
            <person name="Murat F."/>
            <person name="Staton S.E."/>
            <person name="Cottret L."/>
            <person name="Lelandais-Briere C."/>
            <person name="Owens G.L."/>
            <person name="Carrere S."/>
            <person name="Mayjonade B."/>
            <person name="Legrand L."/>
            <person name="Gill N."/>
            <person name="Kane N.C."/>
            <person name="Bowers J.E."/>
            <person name="Hubner S."/>
            <person name="Bellec A."/>
            <person name="Berard A."/>
            <person name="Berges H."/>
            <person name="Blanchet N."/>
            <person name="Boniface M.C."/>
            <person name="Brunel D."/>
            <person name="Catrice O."/>
            <person name="Chaidir N."/>
            <person name="Claudel C."/>
            <person name="Donnadieu C."/>
            <person name="Faraut T."/>
            <person name="Fievet G."/>
            <person name="Helmstetter N."/>
            <person name="King M."/>
            <person name="Knapp S.J."/>
            <person name="Lai Z."/>
            <person name="Le Paslier M.C."/>
            <person name="Lippi Y."/>
            <person name="Lorenzon L."/>
            <person name="Mandel J.R."/>
            <person name="Marage G."/>
            <person name="Marchand G."/>
            <person name="Marquand E."/>
            <person name="Bret-Mestries E."/>
            <person name="Morien E."/>
            <person name="Nambeesan S."/>
            <person name="Nguyen T."/>
            <person name="Pegot-Espagnet P."/>
            <person name="Pouilly N."/>
            <person name="Raftis F."/>
            <person name="Sallet E."/>
            <person name="Schiex T."/>
            <person name="Thomas J."/>
            <person name="Vandecasteele C."/>
            <person name="Vares D."/>
            <person name="Vear F."/>
            <person name="Vautrin S."/>
            <person name="Crespi M."/>
            <person name="Mangin B."/>
            <person name="Burke J.M."/>
            <person name="Salse J."/>
            <person name="Munos S."/>
            <person name="Vincourt P."/>
            <person name="Rieseberg L.H."/>
            <person name="Langlade N.B."/>
        </authorList>
    </citation>
    <scope>NUCLEOTIDE SEQUENCE [LARGE SCALE GENOMIC DNA]</scope>
    <source>
        <strain evidence="2">cv. SF193</strain>
    </source>
</reference>
<proteinExistence type="predicted"/>
<dbReference type="Proteomes" id="UP000215914">
    <property type="component" value="Chromosome 5"/>
</dbReference>
<dbReference type="AlphaFoldDB" id="A0A251UMA4"/>
<evidence type="ECO:0000313" key="1">
    <source>
        <dbReference type="EMBL" id="OTG24179.1"/>
    </source>
</evidence>
<accession>A0A251UMA4</accession>
<protein>
    <submittedName>
        <fullName evidence="1">Uncharacterized protein</fullName>
    </submittedName>
</protein>
<name>A0A251UMA4_HELAN</name>
<evidence type="ECO:0000313" key="2">
    <source>
        <dbReference type="Proteomes" id="UP000215914"/>
    </source>
</evidence>
<dbReference type="EMBL" id="CM007894">
    <property type="protein sequence ID" value="OTG24179.1"/>
    <property type="molecule type" value="Genomic_DNA"/>
</dbReference>